<keyword evidence="3" id="KW-1185">Reference proteome</keyword>
<feature type="domain" description="DNA endonuclease I-HmuI-like NUMOD-like" evidence="1">
    <location>
        <begin position="86"/>
        <end position="128"/>
    </location>
</feature>
<dbReference type="Proteomes" id="UP000234323">
    <property type="component" value="Unassembled WGS sequence"/>
</dbReference>
<dbReference type="Gene3D" id="1.10.10.10">
    <property type="entry name" value="Winged helix-like DNA-binding domain superfamily/Winged helix DNA-binding domain"/>
    <property type="match status" value="1"/>
</dbReference>
<dbReference type="AlphaFoldDB" id="A0A2I1GC80"/>
<evidence type="ECO:0000259" key="1">
    <source>
        <dbReference type="Pfam" id="PF22083"/>
    </source>
</evidence>
<evidence type="ECO:0000313" key="2">
    <source>
        <dbReference type="EMBL" id="PKY44230.1"/>
    </source>
</evidence>
<dbReference type="InterPro" id="IPR044925">
    <property type="entry name" value="His-Me_finger_sf"/>
</dbReference>
<dbReference type="InterPro" id="IPR036388">
    <property type="entry name" value="WH-like_DNA-bd_sf"/>
</dbReference>
<dbReference type="EMBL" id="LLXI01000308">
    <property type="protein sequence ID" value="PKY44230.1"/>
    <property type="molecule type" value="Genomic_DNA"/>
</dbReference>
<reference evidence="2 3" key="1">
    <citation type="submission" date="2015-10" db="EMBL/GenBank/DDBJ databases">
        <title>Genome analyses suggest a sexual origin of heterokaryosis in a supposedly ancient asexual fungus.</title>
        <authorList>
            <person name="Ropars J."/>
            <person name="Sedzielewska K."/>
            <person name="Noel J."/>
            <person name="Charron P."/>
            <person name="Farinelli L."/>
            <person name="Marton T."/>
            <person name="Kruger M."/>
            <person name="Pelin A."/>
            <person name="Brachmann A."/>
            <person name="Corradi N."/>
        </authorList>
    </citation>
    <scope>NUCLEOTIDE SEQUENCE [LARGE SCALE GENOMIC DNA]</scope>
    <source>
        <strain evidence="2 3">A4</strain>
    </source>
</reference>
<proteinExistence type="predicted"/>
<dbReference type="Pfam" id="PF22083">
    <property type="entry name" value="I-HmuI_NUMOD-like"/>
    <property type="match status" value="1"/>
</dbReference>
<protein>
    <recommendedName>
        <fullName evidence="1">DNA endonuclease I-HmuI-like NUMOD-like domain-containing protein</fullName>
    </recommendedName>
</protein>
<dbReference type="InterPro" id="IPR054307">
    <property type="entry name" value="I-HmuI_NUMOD-like"/>
</dbReference>
<accession>A0A2I1GC80</accession>
<gene>
    <name evidence="2" type="ORF">RhiirA4_418870</name>
</gene>
<dbReference type="SUPFAM" id="SSF54060">
    <property type="entry name" value="His-Me finger endonucleases"/>
    <property type="match status" value="1"/>
</dbReference>
<dbReference type="VEuPathDB" id="FungiDB:RhiirFUN_024643"/>
<dbReference type="Gene3D" id="3.90.75.20">
    <property type="match status" value="1"/>
</dbReference>
<comment type="caution">
    <text evidence="2">The sequence shown here is derived from an EMBL/GenBank/DDBJ whole genome shotgun (WGS) entry which is preliminary data.</text>
</comment>
<dbReference type="SUPFAM" id="SSF64496">
    <property type="entry name" value="DNA-binding domain of intron-encoded endonucleases"/>
    <property type="match status" value="1"/>
</dbReference>
<dbReference type="VEuPathDB" id="FungiDB:FUN_005641"/>
<evidence type="ECO:0000313" key="3">
    <source>
        <dbReference type="Proteomes" id="UP000234323"/>
    </source>
</evidence>
<dbReference type="VEuPathDB" id="FungiDB:RhiirA1_533652"/>
<organism evidence="2 3">
    <name type="scientific">Rhizophagus irregularis</name>
    <dbReference type="NCBI Taxonomy" id="588596"/>
    <lineage>
        <taxon>Eukaryota</taxon>
        <taxon>Fungi</taxon>
        <taxon>Fungi incertae sedis</taxon>
        <taxon>Mucoromycota</taxon>
        <taxon>Glomeromycotina</taxon>
        <taxon>Glomeromycetes</taxon>
        <taxon>Glomerales</taxon>
        <taxon>Glomeraceae</taxon>
        <taxon>Rhizophagus</taxon>
    </lineage>
</organism>
<sequence>MVITDKIMEVWLPITGSNLLVSNLGCIKDKKVVQTFIPNPENKPYVNHINGIRHDNRAINLEWENTQHAIRLGLRSNSSTQRALKVFDDGSIREFPSLAEAQRIPGINRSNICEVCRGIRNHAGGHRWEYINTIKYWLHTKF</sequence>
<name>A0A2I1GC80_9GLOM</name>